<sequence>DPDQKVVVSAKCNKSAAEYTVSVRLSGGVKKKEFKNSVTKSFGAWIDEDGELVPQPLAVDISSLLIDKKSQ</sequence>
<accession>A0AAD5XDK7</accession>
<keyword evidence="9" id="KW-1185">Reference proteome</keyword>
<evidence type="ECO:0000256" key="3">
    <source>
        <dbReference type="ARBA" id="ARBA00017057"/>
    </source>
</evidence>
<gene>
    <name evidence="8" type="ORF">HK100_012072</name>
</gene>
<evidence type="ECO:0000256" key="6">
    <source>
        <dbReference type="ARBA" id="ARBA00022989"/>
    </source>
</evidence>
<feature type="non-terminal residue" evidence="8">
    <location>
        <position position="1"/>
    </location>
</feature>
<keyword evidence="5" id="KW-0256">Endoplasmic reticulum</keyword>
<dbReference type="Pfam" id="PF06703">
    <property type="entry name" value="SPC25"/>
    <property type="match status" value="1"/>
</dbReference>
<comment type="similarity">
    <text evidence="2">Belongs to the SPCS2 family.</text>
</comment>
<proteinExistence type="inferred from homology"/>
<dbReference type="GO" id="GO:0005787">
    <property type="term" value="C:signal peptidase complex"/>
    <property type="evidence" value="ECO:0007669"/>
    <property type="project" value="InterPro"/>
</dbReference>
<keyword evidence="7" id="KW-0472">Membrane</keyword>
<evidence type="ECO:0000256" key="1">
    <source>
        <dbReference type="ARBA" id="ARBA00004477"/>
    </source>
</evidence>
<evidence type="ECO:0000256" key="7">
    <source>
        <dbReference type="ARBA" id="ARBA00023136"/>
    </source>
</evidence>
<evidence type="ECO:0000256" key="5">
    <source>
        <dbReference type="ARBA" id="ARBA00022824"/>
    </source>
</evidence>
<comment type="caution">
    <text evidence="8">The sequence shown here is derived from an EMBL/GenBank/DDBJ whole genome shotgun (WGS) entry which is preliminary data.</text>
</comment>
<comment type="subcellular location">
    <subcellularLocation>
        <location evidence="1">Endoplasmic reticulum membrane</location>
        <topology evidence="1">Multi-pass membrane protein</topology>
    </subcellularLocation>
</comment>
<dbReference type="InterPro" id="IPR009582">
    <property type="entry name" value="Spc2/SPCS2"/>
</dbReference>
<keyword evidence="6" id="KW-1133">Transmembrane helix</keyword>
<name>A0AAD5XDK7_9FUNG</name>
<evidence type="ECO:0000313" key="8">
    <source>
        <dbReference type="EMBL" id="KAJ3122257.1"/>
    </source>
</evidence>
<organism evidence="8 9">
    <name type="scientific">Physocladia obscura</name>
    <dbReference type="NCBI Taxonomy" id="109957"/>
    <lineage>
        <taxon>Eukaryota</taxon>
        <taxon>Fungi</taxon>
        <taxon>Fungi incertae sedis</taxon>
        <taxon>Chytridiomycota</taxon>
        <taxon>Chytridiomycota incertae sedis</taxon>
        <taxon>Chytridiomycetes</taxon>
        <taxon>Chytridiales</taxon>
        <taxon>Chytriomycetaceae</taxon>
        <taxon>Physocladia</taxon>
    </lineage>
</organism>
<evidence type="ECO:0000313" key="9">
    <source>
        <dbReference type="Proteomes" id="UP001211907"/>
    </source>
</evidence>
<keyword evidence="4" id="KW-0812">Transmembrane</keyword>
<dbReference type="EMBL" id="JADGJH010000825">
    <property type="protein sequence ID" value="KAJ3122257.1"/>
    <property type="molecule type" value="Genomic_DNA"/>
</dbReference>
<evidence type="ECO:0000256" key="2">
    <source>
        <dbReference type="ARBA" id="ARBA00007324"/>
    </source>
</evidence>
<dbReference type="AlphaFoldDB" id="A0AAD5XDK7"/>
<dbReference type="Proteomes" id="UP001211907">
    <property type="component" value="Unassembled WGS sequence"/>
</dbReference>
<reference evidence="8" key="1">
    <citation type="submission" date="2020-05" db="EMBL/GenBank/DDBJ databases">
        <title>Phylogenomic resolution of chytrid fungi.</title>
        <authorList>
            <person name="Stajich J.E."/>
            <person name="Amses K."/>
            <person name="Simmons R."/>
            <person name="Seto K."/>
            <person name="Myers J."/>
            <person name="Bonds A."/>
            <person name="Quandt C.A."/>
            <person name="Barry K."/>
            <person name="Liu P."/>
            <person name="Grigoriev I."/>
            <person name="Longcore J.E."/>
            <person name="James T.Y."/>
        </authorList>
    </citation>
    <scope>NUCLEOTIDE SEQUENCE</scope>
    <source>
        <strain evidence="8">JEL0513</strain>
    </source>
</reference>
<protein>
    <recommendedName>
        <fullName evidence="3">Signal peptidase complex subunit 2</fullName>
    </recommendedName>
</protein>
<dbReference type="GO" id="GO:0006465">
    <property type="term" value="P:signal peptide processing"/>
    <property type="evidence" value="ECO:0007669"/>
    <property type="project" value="InterPro"/>
</dbReference>
<evidence type="ECO:0000256" key="4">
    <source>
        <dbReference type="ARBA" id="ARBA00022692"/>
    </source>
</evidence>